<evidence type="ECO:0000256" key="7">
    <source>
        <dbReference type="ARBA" id="ARBA00004600"/>
    </source>
</evidence>
<keyword evidence="20 26" id="KW-0342">GTP-binding</keyword>
<evidence type="ECO:0000256" key="18">
    <source>
        <dbReference type="ARBA" id="ARBA00023121"/>
    </source>
</evidence>
<keyword evidence="17" id="KW-0090">Biological rhythms</keyword>
<dbReference type="GO" id="GO:0005829">
    <property type="term" value="C:cytosol"/>
    <property type="evidence" value="ECO:0007669"/>
    <property type="project" value="UniProtKB-SubCell"/>
</dbReference>
<dbReference type="GO" id="GO:0050714">
    <property type="term" value="P:positive regulation of protein secretion"/>
    <property type="evidence" value="ECO:0007669"/>
    <property type="project" value="Ensembl"/>
</dbReference>
<keyword evidence="19" id="KW-0496">Mitochondrion</keyword>
<dbReference type="InterPro" id="IPR045063">
    <property type="entry name" value="Dynamin_N"/>
</dbReference>
<feature type="region of interest" description="Disordered" evidence="27">
    <location>
        <begin position="523"/>
        <end position="551"/>
    </location>
</feature>
<keyword evidence="22" id="KW-0576">Peroxisome</keyword>
<dbReference type="GO" id="GO:0090023">
    <property type="term" value="P:positive regulation of neutrophil chemotaxis"/>
    <property type="evidence" value="ECO:0007669"/>
    <property type="project" value="Ensembl"/>
</dbReference>
<evidence type="ECO:0000256" key="23">
    <source>
        <dbReference type="ARBA" id="ARBA00023176"/>
    </source>
</evidence>
<protein>
    <recommendedName>
        <fullName evidence="9">Dynamin-1-like protein</fullName>
        <ecNumber evidence="8">3.6.5.5</ecNumber>
    </recommendedName>
</protein>
<dbReference type="GO" id="GO:0048471">
    <property type="term" value="C:perinuclear region of cytoplasm"/>
    <property type="evidence" value="ECO:0007669"/>
    <property type="project" value="Ensembl"/>
</dbReference>
<evidence type="ECO:0000256" key="6">
    <source>
        <dbReference type="ARBA" id="ARBA00004555"/>
    </source>
</evidence>
<dbReference type="InterPro" id="IPR027417">
    <property type="entry name" value="P-loop_NTPase"/>
</dbReference>
<feature type="domain" description="Dynamin-type G" evidence="29">
    <location>
        <begin position="22"/>
        <end position="302"/>
    </location>
</feature>
<dbReference type="InterPro" id="IPR001401">
    <property type="entry name" value="Dynamin_GTPase"/>
</dbReference>
<evidence type="ECO:0000256" key="19">
    <source>
        <dbReference type="ARBA" id="ARBA00023128"/>
    </source>
</evidence>
<dbReference type="PRINTS" id="PR00195">
    <property type="entry name" value="DYNAMIN"/>
</dbReference>
<dbReference type="GO" id="GO:0030672">
    <property type="term" value="C:synaptic vesicle membrane"/>
    <property type="evidence" value="ECO:0007669"/>
    <property type="project" value="UniProtKB-SubCell"/>
</dbReference>
<dbReference type="GO" id="GO:0005794">
    <property type="term" value="C:Golgi apparatus"/>
    <property type="evidence" value="ECO:0007669"/>
    <property type="project" value="UniProtKB-SubCell"/>
</dbReference>
<keyword evidence="13" id="KW-1000">Mitochondrion outer membrane</keyword>
<keyword evidence="10" id="KW-0963">Cytoplasm</keyword>
<evidence type="ECO:0000256" key="2">
    <source>
        <dbReference type="ARBA" id="ARBA00004275"/>
    </source>
</evidence>
<dbReference type="GO" id="GO:0008017">
    <property type="term" value="F:microtubule binding"/>
    <property type="evidence" value="ECO:0007669"/>
    <property type="project" value="TreeGrafter"/>
</dbReference>
<dbReference type="GO" id="GO:0090141">
    <property type="term" value="P:positive regulation of mitochondrial fission"/>
    <property type="evidence" value="ECO:0007669"/>
    <property type="project" value="Ensembl"/>
</dbReference>
<keyword evidence="12 26" id="KW-0547">Nucleotide-binding</keyword>
<dbReference type="GO" id="GO:0030742">
    <property type="term" value="F:GTP-dependent protein binding"/>
    <property type="evidence" value="ECO:0007669"/>
    <property type="project" value="Ensembl"/>
</dbReference>
<dbReference type="GO" id="GO:0005741">
    <property type="term" value="C:mitochondrial outer membrane"/>
    <property type="evidence" value="ECO:0007669"/>
    <property type="project" value="UniProtKB-SubCell"/>
</dbReference>
<proteinExistence type="inferred from homology"/>
<dbReference type="Ensembl" id="ENSSPUT00000000016.1">
    <property type="protein sequence ID" value="ENSSPUP00000000015.1"/>
    <property type="gene ID" value="ENSSPUG00000000034.1"/>
</dbReference>
<dbReference type="InterPro" id="IPR020850">
    <property type="entry name" value="GED_dom"/>
</dbReference>
<evidence type="ECO:0000256" key="16">
    <source>
        <dbReference type="ARBA" id="ARBA00023034"/>
    </source>
</evidence>
<dbReference type="GO" id="GO:0042803">
    <property type="term" value="F:protein homodimerization activity"/>
    <property type="evidence" value="ECO:0007669"/>
    <property type="project" value="Ensembl"/>
</dbReference>
<dbReference type="SMART" id="SM00053">
    <property type="entry name" value="DYNc"/>
    <property type="match status" value="1"/>
</dbReference>
<comment type="subcellular location">
    <subcellularLocation>
        <location evidence="5">Cytoplasm</location>
        <location evidence="5">Cytosol</location>
    </subcellularLocation>
    <subcellularLocation>
        <location evidence="3">Cytoplasmic vesicle</location>
        <location evidence="3">Secretory vesicle</location>
        <location evidence="3">Synaptic vesicle membrane</location>
    </subcellularLocation>
    <subcellularLocation>
        <location evidence="1">Endomembrane system</location>
        <topology evidence="1">Peripheral membrane protein</topology>
    </subcellularLocation>
    <subcellularLocation>
        <location evidence="6">Golgi apparatus</location>
    </subcellularLocation>
    <subcellularLocation>
        <location evidence="7">Membrane</location>
        <location evidence="7">Clathrin-coated pit</location>
    </subcellularLocation>
    <subcellularLocation>
        <location evidence="4">Mitochondrion outer membrane</location>
        <topology evidence="4">Peripheral membrane protein</topology>
    </subcellularLocation>
    <subcellularLocation>
        <location evidence="2">Peroxisome</location>
    </subcellularLocation>
</comment>
<dbReference type="GO" id="GO:0048312">
    <property type="term" value="P:intracellular distribution of mitochondria"/>
    <property type="evidence" value="ECO:0007669"/>
    <property type="project" value="Ensembl"/>
</dbReference>
<evidence type="ECO:0000256" key="27">
    <source>
        <dbReference type="SAM" id="MobiDB-lite"/>
    </source>
</evidence>
<dbReference type="PANTHER" id="PTHR11566">
    <property type="entry name" value="DYNAMIN"/>
    <property type="match status" value="1"/>
</dbReference>
<reference evidence="30" key="2">
    <citation type="submission" date="2025-09" db="UniProtKB">
        <authorList>
            <consortium name="Ensembl"/>
        </authorList>
    </citation>
    <scope>IDENTIFICATION</scope>
</reference>
<dbReference type="GO" id="GO:0005874">
    <property type="term" value="C:microtubule"/>
    <property type="evidence" value="ECO:0007669"/>
    <property type="project" value="Ensembl"/>
</dbReference>
<evidence type="ECO:0000256" key="9">
    <source>
        <dbReference type="ARBA" id="ARBA00018833"/>
    </source>
</evidence>
<dbReference type="Gene3D" id="1.20.120.1240">
    <property type="entry name" value="Dynamin, middle domain"/>
    <property type="match status" value="1"/>
</dbReference>
<dbReference type="GO" id="GO:0005525">
    <property type="term" value="F:GTP binding"/>
    <property type="evidence" value="ECO:0007669"/>
    <property type="project" value="UniProtKB-KW"/>
</dbReference>
<evidence type="ECO:0000256" key="10">
    <source>
        <dbReference type="ARBA" id="ARBA00022490"/>
    </source>
</evidence>
<dbReference type="FunFam" id="3.40.50.300:FF:000172">
    <property type="entry name" value="Dynamin-1-like protein isoform 1"/>
    <property type="match status" value="1"/>
</dbReference>
<dbReference type="GO" id="GO:0016559">
    <property type="term" value="P:peroxisome fission"/>
    <property type="evidence" value="ECO:0007669"/>
    <property type="project" value="Ensembl"/>
</dbReference>
<evidence type="ECO:0000256" key="20">
    <source>
        <dbReference type="ARBA" id="ARBA00023134"/>
    </source>
</evidence>
<evidence type="ECO:0000256" key="4">
    <source>
        <dbReference type="ARBA" id="ARBA00004450"/>
    </source>
</evidence>
<dbReference type="GO" id="GO:0005783">
    <property type="term" value="C:endoplasmic reticulum"/>
    <property type="evidence" value="ECO:0007669"/>
    <property type="project" value="Ensembl"/>
</dbReference>
<keyword evidence="11" id="KW-0597">Phosphoprotein</keyword>
<dbReference type="Pfam" id="PF01031">
    <property type="entry name" value="Dynamin_M"/>
    <property type="match status" value="1"/>
</dbReference>
<dbReference type="InterPro" id="IPR019762">
    <property type="entry name" value="Dynamin_GTPase_CS"/>
</dbReference>
<dbReference type="InterPro" id="IPR003130">
    <property type="entry name" value="GED"/>
</dbReference>
<evidence type="ECO:0000256" key="1">
    <source>
        <dbReference type="ARBA" id="ARBA00004184"/>
    </source>
</evidence>
<keyword evidence="24" id="KW-0968">Cytoplasmic vesicle</keyword>
<evidence type="ECO:0000313" key="31">
    <source>
        <dbReference type="Proteomes" id="UP000694392"/>
    </source>
</evidence>
<evidence type="ECO:0000256" key="21">
    <source>
        <dbReference type="ARBA" id="ARBA00023136"/>
    </source>
</evidence>
<dbReference type="InterPro" id="IPR000375">
    <property type="entry name" value="Dynamin_stalk"/>
</dbReference>
<dbReference type="GO" id="GO:0031625">
    <property type="term" value="F:ubiquitin protein ligase binding"/>
    <property type="evidence" value="ECO:0007669"/>
    <property type="project" value="Ensembl"/>
</dbReference>
<evidence type="ECO:0000256" key="11">
    <source>
        <dbReference type="ARBA" id="ARBA00022553"/>
    </source>
</evidence>
<dbReference type="Pfam" id="PF00350">
    <property type="entry name" value="Dynamin_N"/>
    <property type="match status" value="1"/>
</dbReference>
<evidence type="ECO:0000256" key="5">
    <source>
        <dbReference type="ARBA" id="ARBA00004514"/>
    </source>
</evidence>
<dbReference type="GO" id="GO:0048511">
    <property type="term" value="P:rhythmic process"/>
    <property type="evidence" value="ECO:0007669"/>
    <property type="project" value="UniProtKB-KW"/>
</dbReference>
<dbReference type="Pfam" id="PF02212">
    <property type="entry name" value="GED"/>
    <property type="match status" value="1"/>
</dbReference>
<dbReference type="GO" id="GO:0099073">
    <property type="term" value="C:mitochondrion-derived vesicle"/>
    <property type="evidence" value="ECO:0007669"/>
    <property type="project" value="Ensembl"/>
</dbReference>
<evidence type="ECO:0000256" key="3">
    <source>
        <dbReference type="ARBA" id="ARBA00004432"/>
    </source>
</evidence>
<feature type="domain" description="GED" evidence="28">
    <location>
        <begin position="604"/>
        <end position="695"/>
    </location>
</feature>
<dbReference type="GO" id="GO:0032991">
    <property type="term" value="C:protein-containing complex"/>
    <property type="evidence" value="ECO:0007669"/>
    <property type="project" value="Ensembl"/>
</dbReference>
<keyword evidence="15" id="KW-0770">Synapse</keyword>
<dbReference type="FunFam" id="1.20.120.1240:FF:000002">
    <property type="entry name" value="Dynamin-1-like protein isoform 1"/>
    <property type="match status" value="1"/>
</dbReference>
<dbReference type="Gene3D" id="3.40.50.300">
    <property type="entry name" value="P-loop containing nucleotide triphosphate hydrolases"/>
    <property type="match status" value="1"/>
</dbReference>
<dbReference type="Proteomes" id="UP000694392">
    <property type="component" value="Unplaced"/>
</dbReference>
<name>A0A8D0L162_SPHPU</name>
<keyword evidence="21" id="KW-0472">Membrane</keyword>
<dbReference type="GO" id="GO:0005777">
    <property type="term" value="C:peroxisome"/>
    <property type="evidence" value="ECO:0007669"/>
    <property type="project" value="UniProtKB-SubCell"/>
</dbReference>
<sequence length="696" mass="77795">MEALIPVINKLQDVFNTVGADIIQLPQIVVVGTQSSGKSSVLESLVGRDLLPRGTGIVTRRPLILQLVHVSAEDRRKTAGDENGIDAEEWGKFLHTKNKLYADFDEIKQEIENETERISGNNKGISPEPIHLKIFSPNVVNLTLVDLPGMTKVPVGDQPKDIELQIRELILRFISNPNSIILAVTAANTDMATSEALKIAREVDPDGRRTLAVITKLDLMDAGTDAMDVLMGRVIPVKLGIIGVVNRSQLDINNKKSVADSIRDEYAFLQKKYPSLANRNGTKYLARTLNRLLMHHIRDCLPELKTRINVLAAQYQSLLNSYGEPVDDKSATLLQLITKFATEYCNTIEGTAKYIETSELCGGARICYIFHETFGRTLESVDPLGGLNTIDILTAIRNATGPRPALFVPEVSFELLVKRKIKRLEEPSLRCVELVHEEMQRIIQHCSNYSTQELLRFPKLHDAIVEVVTCLLRKRLPVTNEMVHNLVAIELAYINTKHPDFADACGLINNNIEEQRRNRLARELPSAASRDKAVPGVGEGAPETGTGNWRGMLKTSKSEELAPEEKPKPASFLPASPHKGYAVNLLDVPVPVSRKLSAREQRDCEVIERLIKSYFLIVRKNIQDSVPKAVMHFLVNHVKDTLQSELVGQLYKSLLLDDLLTESEDMAQRRKEAADMLQALQRASQIIAEIRETHLW</sequence>
<dbReference type="GO" id="GO:0006897">
    <property type="term" value="P:endocytosis"/>
    <property type="evidence" value="ECO:0007669"/>
    <property type="project" value="TreeGrafter"/>
</dbReference>
<dbReference type="SUPFAM" id="SSF52540">
    <property type="entry name" value="P-loop containing nucleoside triphosphate hydrolases"/>
    <property type="match status" value="1"/>
</dbReference>
<gene>
    <name evidence="30" type="primary">DNM1L</name>
</gene>
<dbReference type="CDD" id="cd08771">
    <property type="entry name" value="DLP_1"/>
    <property type="match status" value="1"/>
</dbReference>
<dbReference type="SMART" id="SM00302">
    <property type="entry name" value="GED"/>
    <property type="match status" value="1"/>
</dbReference>
<organism evidence="30 31">
    <name type="scientific">Sphenodon punctatus</name>
    <name type="common">Tuatara</name>
    <name type="synonym">Hatteria punctata</name>
    <dbReference type="NCBI Taxonomy" id="8508"/>
    <lineage>
        <taxon>Eukaryota</taxon>
        <taxon>Metazoa</taxon>
        <taxon>Chordata</taxon>
        <taxon>Craniata</taxon>
        <taxon>Vertebrata</taxon>
        <taxon>Euteleostomi</taxon>
        <taxon>Lepidosauria</taxon>
        <taxon>Sphenodontia</taxon>
        <taxon>Sphenodontidae</taxon>
        <taxon>Sphenodon</taxon>
    </lineage>
</organism>
<dbReference type="EC" id="3.6.5.5" evidence="8"/>
<reference evidence="30" key="1">
    <citation type="submission" date="2025-08" db="UniProtKB">
        <authorList>
            <consortium name="Ensembl"/>
        </authorList>
    </citation>
    <scope>IDENTIFICATION</scope>
</reference>
<evidence type="ECO:0000313" key="30">
    <source>
        <dbReference type="Ensembl" id="ENSSPUP00000000015.1"/>
    </source>
</evidence>
<dbReference type="AlphaFoldDB" id="A0A8D0L162"/>
<evidence type="ECO:0000256" key="24">
    <source>
        <dbReference type="ARBA" id="ARBA00023329"/>
    </source>
</evidence>
<evidence type="ECO:0000259" key="28">
    <source>
        <dbReference type="PROSITE" id="PS51388"/>
    </source>
</evidence>
<evidence type="ECO:0000256" key="8">
    <source>
        <dbReference type="ARBA" id="ARBA00011980"/>
    </source>
</evidence>
<dbReference type="GO" id="GO:0005905">
    <property type="term" value="C:clathrin-coated pit"/>
    <property type="evidence" value="ECO:0007669"/>
    <property type="project" value="UniProtKB-SubCell"/>
</dbReference>
<dbReference type="GO" id="GO:0030001">
    <property type="term" value="P:metal ion transport"/>
    <property type="evidence" value="ECO:0007669"/>
    <property type="project" value="UniProtKB-ARBA"/>
</dbReference>
<evidence type="ECO:0000256" key="14">
    <source>
        <dbReference type="ARBA" id="ARBA00022801"/>
    </source>
</evidence>
<dbReference type="GO" id="GO:0008289">
    <property type="term" value="F:lipid binding"/>
    <property type="evidence" value="ECO:0007669"/>
    <property type="project" value="UniProtKB-KW"/>
</dbReference>
<dbReference type="GO" id="GO:1901524">
    <property type="term" value="P:regulation of mitophagy"/>
    <property type="evidence" value="ECO:0007669"/>
    <property type="project" value="Ensembl"/>
</dbReference>
<evidence type="ECO:0000256" key="12">
    <source>
        <dbReference type="ARBA" id="ARBA00022741"/>
    </source>
</evidence>
<evidence type="ECO:0000256" key="15">
    <source>
        <dbReference type="ARBA" id="ARBA00023018"/>
    </source>
</evidence>
<comment type="similarity">
    <text evidence="26">Belongs to the TRAFAC class dynamin-like GTPase superfamily. Dynamin/Fzo/YdjA family.</text>
</comment>
<comment type="catalytic activity">
    <reaction evidence="25">
        <text>GTP + H2O = GDP + phosphate + H(+)</text>
        <dbReference type="Rhea" id="RHEA:19669"/>
        <dbReference type="ChEBI" id="CHEBI:15377"/>
        <dbReference type="ChEBI" id="CHEBI:15378"/>
        <dbReference type="ChEBI" id="CHEBI:37565"/>
        <dbReference type="ChEBI" id="CHEBI:43474"/>
        <dbReference type="ChEBI" id="CHEBI:58189"/>
        <dbReference type="EC" id="3.6.5.5"/>
    </reaction>
</comment>
<dbReference type="PROSITE" id="PS00410">
    <property type="entry name" value="G_DYNAMIN_1"/>
    <property type="match status" value="1"/>
</dbReference>
<evidence type="ECO:0000259" key="29">
    <source>
        <dbReference type="PROSITE" id="PS51718"/>
    </source>
</evidence>
<evidence type="ECO:0000256" key="22">
    <source>
        <dbReference type="ARBA" id="ARBA00023140"/>
    </source>
</evidence>
<dbReference type="InterPro" id="IPR022812">
    <property type="entry name" value="Dynamin"/>
</dbReference>
<dbReference type="GO" id="GO:0003924">
    <property type="term" value="F:GTPase activity"/>
    <property type="evidence" value="ECO:0007669"/>
    <property type="project" value="Ensembl"/>
</dbReference>
<evidence type="ECO:0000256" key="25">
    <source>
        <dbReference type="ARBA" id="ARBA00048040"/>
    </source>
</evidence>
<evidence type="ECO:0000256" key="17">
    <source>
        <dbReference type="ARBA" id="ARBA00023108"/>
    </source>
</evidence>
<keyword evidence="18" id="KW-0446">Lipid-binding</keyword>
<dbReference type="GO" id="GO:0043653">
    <property type="term" value="P:mitochondrial fragmentation involved in apoptotic process"/>
    <property type="evidence" value="ECO:0007669"/>
    <property type="project" value="Ensembl"/>
</dbReference>
<evidence type="ECO:0000256" key="26">
    <source>
        <dbReference type="RuleBase" id="RU003932"/>
    </source>
</evidence>
<dbReference type="GeneTree" id="ENSGT00940000155504"/>
<dbReference type="PROSITE" id="PS51388">
    <property type="entry name" value="GED"/>
    <property type="match status" value="1"/>
</dbReference>
<evidence type="ECO:0000256" key="13">
    <source>
        <dbReference type="ARBA" id="ARBA00022787"/>
    </source>
</evidence>
<keyword evidence="14" id="KW-0378">Hydrolase</keyword>
<keyword evidence="31" id="KW-1185">Reference proteome</keyword>
<keyword evidence="16" id="KW-0333">Golgi apparatus</keyword>
<dbReference type="PANTHER" id="PTHR11566:SF39">
    <property type="entry name" value="DYNAMIN-1-LIKE PROTEIN"/>
    <property type="match status" value="1"/>
</dbReference>
<accession>A0A8D0L162</accession>
<dbReference type="InterPro" id="IPR030381">
    <property type="entry name" value="G_DYNAMIN_dom"/>
</dbReference>
<dbReference type="GO" id="GO:0051259">
    <property type="term" value="P:protein complex oligomerization"/>
    <property type="evidence" value="ECO:0007669"/>
    <property type="project" value="Ensembl"/>
</dbReference>
<dbReference type="GO" id="GO:0090149">
    <property type="term" value="P:mitochondrial membrane fission"/>
    <property type="evidence" value="ECO:0007669"/>
    <property type="project" value="Ensembl"/>
</dbReference>
<keyword evidence="23" id="KW-0168">Coated pit</keyword>
<dbReference type="GO" id="GO:0031267">
    <property type="term" value="F:small GTPase binding"/>
    <property type="evidence" value="ECO:0007669"/>
    <property type="project" value="Ensembl"/>
</dbReference>
<dbReference type="PROSITE" id="PS51718">
    <property type="entry name" value="G_DYNAMIN_2"/>
    <property type="match status" value="1"/>
</dbReference>